<evidence type="ECO:0000313" key="1">
    <source>
        <dbReference type="EMBL" id="KZC24408.1"/>
    </source>
</evidence>
<sequence>MIGRRFRDTATGVALKPALTWLAVSSASTSEASPSMPASTAYAMSCGFAFGASTLFTMSAPM</sequence>
<accession>A0A154QJP1</accession>
<dbReference type="STRING" id="416169.RHOFW104T7_08965"/>
<organism evidence="1 2">
    <name type="scientific">Rhodanobacter thiooxydans</name>
    <dbReference type="NCBI Taxonomy" id="416169"/>
    <lineage>
        <taxon>Bacteria</taxon>
        <taxon>Pseudomonadati</taxon>
        <taxon>Pseudomonadota</taxon>
        <taxon>Gammaproteobacteria</taxon>
        <taxon>Lysobacterales</taxon>
        <taxon>Rhodanobacteraceae</taxon>
        <taxon>Rhodanobacter</taxon>
    </lineage>
</organism>
<proteinExistence type="predicted"/>
<protein>
    <submittedName>
        <fullName evidence="1">Uncharacterized protein</fullName>
    </submittedName>
</protein>
<comment type="caution">
    <text evidence="1">The sequence shown here is derived from an EMBL/GenBank/DDBJ whole genome shotgun (WGS) entry which is preliminary data.</text>
</comment>
<evidence type="ECO:0000313" key="2">
    <source>
        <dbReference type="Proteomes" id="UP000076131"/>
    </source>
</evidence>
<dbReference type="EMBL" id="LVJS01000028">
    <property type="protein sequence ID" value="KZC24408.1"/>
    <property type="molecule type" value="Genomic_DNA"/>
</dbReference>
<dbReference type="Proteomes" id="UP000076131">
    <property type="component" value="Unassembled WGS sequence"/>
</dbReference>
<gene>
    <name evidence="1" type="ORF">RHOFW104T7_08965</name>
</gene>
<dbReference type="AlphaFoldDB" id="A0A154QJP1"/>
<reference evidence="1 2" key="1">
    <citation type="journal article" date="2016" name="MBio">
        <title>Lateral Gene Transfer in a Heavy Metal-Contaminated-Groundwater Microbial Community.</title>
        <authorList>
            <person name="Hemme C.L."/>
            <person name="Green S.J."/>
            <person name="Rishishwar L."/>
            <person name="Prakash O."/>
            <person name="Pettenato A."/>
            <person name="Chakraborty R."/>
            <person name="Deutschbauer A.M."/>
            <person name="Van Nostrand J.D."/>
            <person name="Wu L."/>
            <person name="He Z."/>
            <person name="Jordan I.K."/>
            <person name="Hazen T.C."/>
            <person name="Arkin A.P."/>
            <person name="Kostka J.E."/>
            <person name="Zhou J."/>
        </authorList>
    </citation>
    <scope>NUCLEOTIDE SEQUENCE [LARGE SCALE GENOMIC DNA]</scope>
    <source>
        <strain evidence="1 2">FW104-T7</strain>
    </source>
</reference>
<name>A0A154QJP1_9GAMM</name>
<keyword evidence="2" id="KW-1185">Reference proteome</keyword>